<evidence type="ECO:0000259" key="2">
    <source>
        <dbReference type="Pfam" id="PF07734"/>
    </source>
</evidence>
<reference evidence="3" key="1">
    <citation type="submission" date="2023-08" db="EMBL/GenBank/DDBJ databases">
        <title>A de novo genome assembly of Solanum verrucosum Schlechtendal, a Mexican diploid species geographically isolated from the other diploid A-genome species in potato relatives.</title>
        <authorList>
            <person name="Hosaka K."/>
        </authorList>
    </citation>
    <scope>NUCLEOTIDE SEQUENCE</scope>
    <source>
        <tissue evidence="3">Young leaves</tissue>
    </source>
</reference>
<evidence type="ECO:0000313" key="4">
    <source>
        <dbReference type="Proteomes" id="UP001234989"/>
    </source>
</evidence>
<dbReference type="InterPro" id="IPR011043">
    <property type="entry name" value="Gal_Oxase/kelch_b-propeller"/>
</dbReference>
<feature type="region of interest" description="Disordered" evidence="1">
    <location>
        <begin position="1"/>
        <end position="30"/>
    </location>
</feature>
<organism evidence="3 4">
    <name type="scientific">Solanum verrucosum</name>
    <dbReference type="NCBI Taxonomy" id="315347"/>
    <lineage>
        <taxon>Eukaryota</taxon>
        <taxon>Viridiplantae</taxon>
        <taxon>Streptophyta</taxon>
        <taxon>Embryophyta</taxon>
        <taxon>Tracheophyta</taxon>
        <taxon>Spermatophyta</taxon>
        <taxon>Magnoliopsida</taxon>
        <taxon>eudicotyledons</taxon>
        <taxon>Gunneridae</taxon>
        <taxon>Pentapetalae</taxon>
        <taxon>asterids</taxon>
        <taxon>lamiids</taxon>
        <taxon>Solanales</taxon>
        <taxon>Solanaceae</taxon>
        <taxon>Solanoideae</taxon>
        <taxon>Solaneae</taxon>
        <taxon>Solanum</taxon>
    </lineage>
</organism>
<feature type="compositionally biased region" description="Basic and acidic residues" evidence="1">
    <location>
        <begin position="8"/>
        <end position="24"/>
    </location>
</feature>
<protein>
    <recommendedName>
        <fullName evidence="2">F-box associated beta-propeller type 1 domain-containing protein</fullName>
    </recommendedName>
</protein>
<dbReference type="InterPro" id="IPR017451">
    <property type="entry name" value="F-box-assoc_interact_dom"/>
</dbReference>
<dbReference type="NCBIfam" id="TIGR01640">
    <property type="entry name" value="F_box_assoc_1"/>
    <property type="match status" value="1"/>
</dbReference>
<evidence type="ECO:0000313" key="3">
    <source>
        <dbReference type="EMBL" id="WMV18153.1"/>
    </source>
</evidence>
<dbReference type="InterPro" id="IPR006527">
    <property type="entry name" value="F-box-assoc_dom_typ1"/>
</dbReference>
<dbReference type="SUPFAM" id="SSF50965">
    <property type="entry name" value="Galactose oxidase, central domain"/>
    <property type="match status" value="1"/>
</dbReference>
<evidence type="ECO:0000256" key="1">
    <source>
        <dbReference type="SAM" id="MobiDB-lite"/>
    </source>
</evidence>
<feature type="domain" description="F-box associated beta-propeller type 1" evidence="2">
    <location>
        <begin position="81"/>
        <end position="320"/>
    </location>
</feature>
<gene>
    <name evidence="3" type="ORF">MTR67_011538</name>
</gene>
<dbReference type="AlphaFoldDB" id="A0AAF0Q8K4"/>
<dbReference type="Proteomes" id="UP001234989">
    <property type="component" value="Chromosome 3"/>
</dbReference>
<dbReference type="Pfam" id="PF07734">
    <property type="entry name" value="FBA_1"/>
    <property type="match status" value="1"/>
</dbReference>
<dbReference type="EMBL" id="CP133614">
    <property type="protein sequence ID" value="WMV18153.1"/>
    <property type="molecule type" value="Genomic_DNA"/>
</dbReference>
<proteinExistence type="predicted"/>
<keyword evidence="4" id="KW-1185">Reference proteome</keyword>
<name>A0AAF0Q8K4_SOLVR</name>
<sequence length="650" mass="74389">MQFFHPQMESKGDEASHQPSERIKPTSHSQYLSTSMQDSSRLAIPTLLPELITEILLRSLLCGSVVEASDWEFPCKSFNIVGSVNGLICLTDGAKELILWNPTISKYKKLPASKFTILKKKKLPASRPRLKNTNIFFKYGFGYDECRDDYKVVGIFCRYKNRLLDDTQVKRYSLSSDSWRSKDDFPGGLQFLKSCTFVNGKLYWDTINDLNLNNGWGTRGIISVDMADENWEKVEQPTCVGEDFGLRLVVLGNDLSVFCNSPSHVNLWVMKKYGVKESWAKMYTIKRPILGMYVFTTPFCMSNKGEILIVCGSTSAIYNPMDDTIKYAEITNFGSFIASEFYIESLVCPISHQKNKQPRIQFKLWPILKCKIERLPTVHLGLPLGAKHKAVIIWDGVLEKSERKLALWKSQYLSLGGRVTLINSILDSLPTYVMSLFPIPGKVVKAIDSLRRNFLWQDQALWKELIQHKYGQENQWCSEEVTETYGVGEWRTIRNLWLAFRDNVRIKVGRGNKALFWKEDWTGQGSLENLFPGLFSICLNPDSKIQEVWSPQGWNFLLRRFLNDWEIEWVSDMLALIGDFLGTNLETDKLLWRHHTNGQFYVNRMYKRDLATIAGKKSGPCSAIWKSVALTKVPDLGSDGPSPIGSMQIE</sequence>
<dbReference type="PANTHER" id="PTHR31672:SF13">
    <property type="entry name" value="F-BOX PROTEIN CPR30-LIKE"/>
    <property type="match status" value="1"/>
</dbReference>
<accession>A0AAF0Q8K4</accession>
<dbReference type="PANTHER" id="PTHR31672">
    <property type="entry name" value="BNACNNG10540D PROTEIN"/>
    <property type="match status" value="1"/>
</dbReference>
<dbReference type="InterPro" id="IPR050796">
    <property type="entry name" value="SCF_F-box_component"/>
</dbReference>